<evidence type="ECO:0000256" key="3">
    <source>
        <dbReference type="ARBA" id="ARBA00012662"/>
    </source>
</evidence>
<dbReference type="Gene3D" id="2.60.40.1180">
    <property type="entry name" value="Golgi alpha-mannosidase II"/>
    <property type="match status" value="1"/>
</dbReference>
<dbReference type="GO" id="GO:0005764">
    <property type="term" value="C:lysosome"/>
    <property type="evidence" value="ECO:0007669"/>
    <property type="project" value="TreeGrafter"/>
</dbReference>
<evidence type="ECO:0000256" key="1">
    <source>
        <dbReference type="ARBA" id="ARBA00004071"/>
    </source>
</evidence>
<dbReference type="Pfam" id="PF01120">
    <property type="entry name" value="Alpha_L_fucos"/>
    <property type="match status" value="1"/>
</dbReference>
<dbReference type="AlphaFoldDB" id="A0A6C2TXL6"/>
<dbReference type="GO" id="GO:0004560">
    <property type="term" value="F:alpha-L-fucosidase activity"/>
    <property type="evidence" value="ECO:0007669"/>
    <property type="project" value="InterPro"/>
</dbReference>
<protein>
    <recommendedName>
        <fullName evidence="3">alpha-L-fucosidase</fullName>
        <ecNumber evidence="3">3.2.1.51</ecNumber>
    </recommendedName>
</protein>
<dbReference type="EMBL" id="CAAHFG010000001">
    <property type="protein sequence ID" value="VGO12375.1"/>
    <property type="molecule type" value="Genomic_DNA"/>
</dbReference>
<dbReference type="InterPro" id="IPR017853">
    <property type="entry name" value="GH"/>
</dbReference>
<evidence type="ECO:0000256" key="5">
    <source>
        <dbReference type="ARBA" id="ARBA00022801"/>
    </source>
</evidence>
<dbReference type="Proteomes" id="UP000366872">
    <property type="component" value="Unassembled WGS sequence"/>
</dbReference>
<dbReference type="RefSeq" id="WP_246046719.1">
    <property type="nucleotide sequence ID" value="NZ_CAAHFG010000001.1"/>
</dbReference>
<evidence type="ECO:0000256" key="4">
    <source>
        <dbReference type="ARBA" id="ARBA00022729"/>
    </source>
</evidence>
<dbReference type="PRINTS" id="PR00741">
    <property type="entry name" value="GLHYDRLASE29"/>
</dbReference>
<keyword evidence="5" id="KW-0378">Hydrolase</keyword>
<dbReference type="SMART" id="SM00812">
    <property type="entry name" value="Alpha_L_fucos"/>
    <property type="match status" value="1"/>
</dbReference>
<sequence>MGIGDRVGKLMAGILVLSLIGGMAHGKEEVEWSYRDETAEQRNARMGWWREARFGMFIHWGVYSVPAGTYKGEQIGFIGEWIMHRAQIPIAEYKEYAKQFNPVKYDPEAWVRMAKDAGMKYIVITSKHHDGFALFDTKASDWNVVQASPYGKDLLKPLAEACRKHGMKLGFYYSQAQDWTHPGGSSRDNEYWDDAQNGDMDEFIKNISIPQIKELFTNYGDVAVLWWDTALRMTPERANLFKGLVELQPGIITNDRLLRGHSGDMKTPEQHVPATGLDYDWESCMTMNTTWGYKSYDDNWKSSEQLIRHLVDVASKGGNYLLNVGPMSTGEFPPESVERLKDIGDWMEVNSSSIYGTTASPFIRLKWGRCTKKEYINSSQLYFHVFDWPEDGRLVIDGLRNEVLDAYFMADLQQHPKVERTDKGVVLLLPEKPLDPVTTVIVVKVDGKLDVERIMPKQNEDGVLALKLEDANLHVPAYGDQIKIKQDANGTDYIDGWTDYRCRIDWLVQIDQPGMFDVYAEVGVDETTGFMLLVDKARKPMAGKTTGGLENYKTIKVGRMKLTEGERTIKIFPQKQKWTAMNFRSMTLKPAAAPPGQE</sequence>
<evidence type="ECO:0000259" key="7">
    <source>
        <dbReference type="Pfam" id="PF01120"/>
    </source>
</evidence>
<comment type="function">
    <text evidence="1">Alpha-L-fucosidase is responsible for hydrolyzing the alpha-1,6-linked fucose joined to the reducing-end N-acetylglucosamine of the carbohydrate moieties of glycoproteins.</text>
</comment>
<evidence type="ECO:0000313" key="9">
    <source>
        <dbReference type="Proteomes" id="UP000366872"/>
    </source>
</evidence>
<name>A0A6C2TXL6_PONDE</name>
<proteinExistence type="inferred from homology"/>
<dbReference type="PANTHER" id="PTHR10030:SF37">
    <property type="entry name" value="ALPHA-L-FUCOSIDASE-RELATED"/>
    <property type="match status" value="1"/>
</dbReference>
<keyword evidence="9" id="KW-1185">Reference proteome</keyword>
<keyword evidence="4" id="KW-0732">Signal</keyword>
<dbReference type="GO" id="GO:0006004">
    <property type="term" value="P:fucose metabolic process"/>
    <property type="evidence" value="ECO:0007669"/>
    <property type="project" value="InterPro"/>
</dbReference>
<dbReference type="InterPro" id="IPR016286">
    <property type="entry name" value="FUC_metazoa-typ"/>
</dbReference>
<evidence type="ECO:0000256" key="2">
    <source>
        <dbReference type="ARBA" id="ARBA00007951"/>
    </source>
</evidence>
<feature type="domain" description="Glycoside hydrolase family 29 N-terminal" evidence="7">
    <location>
        <begin position="33"/>
        <end position="351"/>
    </location>
</feature>
<comment type="similarity">
    <text evidence="2">Belongs to the glycosyl hydrolase 29 family.</text>
</comment>
<dbReference type="InterPro" id="IPR000933">
    <property type="entry name" value="Glyco_hydro_29"/>
</dbReference>
<dbReference type="EC" id="3.2.1.51" evidence="3"/>
<dbReference type="PANTHER" id="PTHR10030">
    <property type="entry name" value="ALPHA-L-FUCOSIDASE"/>
    <property type="match status" value="1"/>
</dbReference>
<dbReference type="GO" id="GO:0016139">
    <property type="term" value="P:glycoside catabolic process"/>
    <property type="evidence" value="ECO:0007669"/>
    <property type="project" value="TreeGrafter"/>
</dbReference>
<evidence type="ECO:0000313" key="8">
    <source>
        <dbReference type="EMBL" id="VGO12375.1"/>
    </source>
</evidence>
<dbReference type="SUPFAM" id="SSF51445">
    <property type="entry name" value="(Trans)glycosidases"/>
    <property type="match status" value="1"/>
</dbReference>
<organism evidence="8 9">
    <name type="scientific">Pontiella desulfatans</name>
    <dbReference type="NCBI Taxonomy" id="2750659"/>
    <lineage>
        <taxon>Bacteria</taxon>
        <taxon>Pseudomonadati</taxon>
        <taxon>Kiritimatiellota</taxon>
        <taxon>Kiritimatiellia</taxon>
        <taxon>Kiritimatiellales</taxon>
        <taxon>Pontiellaceae</taxon>
        <taxon>Pontiella</taxon>
    </lineage>
</organism>
<dbReference type="InterPro" id="IPR013780">
    <property type="entry name" value="Glyco_hydro_b"/>
</dbReference>
<dbReference type="Gene3D" id="2.60.120.260">
    <property type="entry name" value="Galactose-binding domain-like"/>
    <property type="match status" value="1"/>
</dbReference>
<keyword evidence="6" id="KW-0326">Glycosidase</keyword>
<gene>
    <name evidence="8" type="ORF">PDESU_00927</name>
</gene>
<dbReference type="Gene3D" id="3.20.20.80">
    <property type="entry name" value="Glycosidases"/>
    <property type="match status" value="1"/>
</dbReference>
<accession>A0A6C2TXL6</accession>
<evidence type="ECO:0000256" key="6">
    <source>
        <dbReference type="ARBA" id="ARBA00023295"/>
    </source>
</evidence>
<dbReference type="InterPro" id="IPR057739">
    <property type="entry name" value="Glyco_hydro_29_N"/>
</dbReference>
<reference evidence="8 9" key="1">
    <citation type="submission" date="2019-04" db="EMBL/GenBank/DDBJ databases">
        <authorList>
            <person name="Van Vliet M D."/>
        </authorList>
    </citation>
    <scope>NUCLEOTIDE SEQUENCE [LARGE SCALE GENOMIC DNA]</scope>
    <source>
        <strain evidence="8 9">F1</strain>
    </source>
</reference>